<comment type="caution">
    <text evidence="1">The sequence shown here is derived from an EMBL/GenBank/DDBJ whole genome shotgun (WGS) entry which is preliminary data.</text>
</comment>
<accession>A0ACB8TQ16</accession>
<name>A0ACB8TQ16_9APHY</name>
<organism evidence="1 2">
    <name type="scientific">Irpex rosettiformis</name>
    <dbReference type="NCBI Taxonomy" id="378272"/>
    <lineage>
        <taxon>Eukaryota</taxon>
        <taxon>Fungi</taxon>
        <taxon>Dikarya</taxon>
        <taxon>Basidiomycota</taxon>
        <taxon>Agaricomycotina</taxon>
        <taxon>Agaricomycetes</taxon>
        <taxon>Polyporales</taxon>
        <taxon>Irpicaceae</taxon>
        <taxon>Irpex</taxon>
    </lineage>
</organism>
<proteinExistence type="predicted"/>
<dbReference type="Proteomes" id="UP001055072">
    <property type="component" value="Unassembled WGS sequence"/>
</dbReference>
<reference evidence="1" key="1">
    <citation type="journal article" date="2021" name="Environ. Microbiol.">
        <title>Gene family expansions and transcriptome signatures uncover fungal adaptations to wood decay.</title>
        <authorList>
            <person name="Hage H."/>
            <person name="Miyauchi S."/>
            <person name="Viragh M."/>
            <person name="Drula E."/>
            <person name="Min B."/>
            <person name="Chaduli D."/>
            <person name="Navarro D."/>
            <person name="Favel A."/>
            <person name="Norest M."/>
            <person name="Lesage-Meessen L."/>
            <person name="Balint B."/>
            <person name="Merenyi Z."/>
            <person name="de Eugenio L."/>
            <person name="Morin E."/>
            <person name="Martinez A.T."/>
            <person name="Baldrian P."/>
            <person name="Stursova M."/>
            <person name="Martinez M.J."/>
            <person name="Novotny C."/>
            <person name="Magnuson J.K."/>
            <person name="Spatafora J.W."/>
            <person name="Maurice S."/>
            <person name="Pangilinan J."/>
            <person name="Andreopoulos W."/>
            <person name="LaButti K."/>
            <person name="Hundley H."/>
            <person name="Na H."/>
            <person name="Kuo A."/>
            <person name="Barry K."/>
            <person name="Lipzen A."/>
            <person name="Henrissat B."/>
            <person name="Riley R."/>
            <person name="Ahrendt S."/>
            <person name="Nagy L.G."/>
            <person name="Grigoriev I.V."/>
            <person name="Martin F."/>
            <person name="Rosso M.N."/>
        </authorList>
    </citation>
    <scope>NUCLEOTIDE SEQUENCE</scope>
    <source>
        <strain evidence="1">CBS 384.51</strain>
    </source>
</reference>
<protein>
    <submittedName>
        <fullName evidence="1">Uncharacterized protein</fullName>
    </submittedName>
</protein>
<keyword evidence="2" id="KW-1185">Reference proteome</keyword>
<gene>
    <name evidence="1" type="ORF">BDY19DRAFT_556373</name>
</gene>
<dbReference type="EMBL" id="MU274947">
    <property type="protein sequence ID" value="KAI0084112.1"/>
    <property type="molecule type" value="Genomic_DNA"/>
</dbReference>
<evidence type="ECO:0000313" key="2">
    <source>
        <dbReference type="Proteomes" id="UP001055072"/>
    </source>
</evidence>
<sequence length="199" mass="22400">MRGTNTDTDTGTDPEGLRDHLKAHEIRITTHGKMQAWVEFALDFFEKNETRPLILHTLPAKAKDSAESDIDGRDVLETSATTPQRTEKKKESDNDSALLVPRLVSVVEIIKREYLKELDTTLADGRGTLSGLHQYNELGNTAPSNDQDEAGCLEEQRAHEISRVLNSKNYPKLKRKHAFMKITLSRTPLPHFAPQQSIT</sequence>
<evidence type="ECO:0000313" key="1">
    <source>
        <dbReference type="EMBL" id="KAI0084112.1"/>
    </source>
</evidence>